<dbReference type="NCBIfam" id="TIGR04183">
    <property type="entry name" value="Por_Secre_tail"/>
    <property type="match status" value="1"/>
</dbReference>
<keyword evidence="5" id="KW-1185">Reference proteome</keyword>
<dbReference type="EMBL" id="FTNM01000006">
    <property type="protein sequence ID" value="SIR44505.1"/>
    <property type="molecule type" value="Genomic_DNA"/>
</dbReference>
<evidence type="ECO:0000256" key="1">
    <source>
        <dbReference type="SAM" id="MobiDB-lite"/>
    </source>
</evidence>
<dbReference type="STRING" id="1077936.SAMN05421545_3699"/>
<dbReference type="InterPro" id="IPR026444">
    <property type="entry name" value="Secre_tail"/>
</dbReference>
<dbReference type="Gene3D" id="2.60.40.10">
    <property type="entry name" value="Immunoglobulins"/>
    <property type="match status" value="1"/>
</dbReference>
<sequence length="911" mass="97591">MKMNIKFTFLVFLSAFLSFQAVAQQSAGFSSIQNLSPEPTTASTGEKPQSKPWKHAGKWWAVFPNSSGTHLWRLDGTTWTNILRLTTRTSSKADCKVAGDVTHILLYQGASSQMASIEYDYAQGTYKLWSRRTSTVGLTMDQGVETATIDIDGTGRMWLASAGVSDINVRWSDSPYNNWSQPVTIASGVDDDDICAVIAMPGKIGVLWSNQNTKRFGFKTHQDGDAPDNWSADEVPASQSAQNVGNGMADDHLNMALASDGTLYCAVKTEYGTRSYPEIALLVRRPNGTWDNLYGVTDRGTRPIVILNEEVGKVKVIYTASNNGGNIQYKESSTSTISFSSEMTLMRGNYNDASSSKDNYTSDVVVMATSSSSVVSVLASDQTTITLPATPVLAMPANNASGLNIPVNISWGAAQAASTYQAQVSTTSDFSSTVFNQSNIQSTSASISSLSNNTTYYWRVRANNVNGSSAWSSVWSFSTTDATAQQQVVSFTLVNSHTEQDHFQLEDGATVNVSSLSSTKLNVRANTSPGAVGSVKLELSGTQSRTYTDNAAPYALFGDDGRGNYYFGNWNPPANGTYTLRATPYSQANGGGTAGIPLEITFTIVDKETPAEQHTLAVSTSGSGTVTRSPEQSSYPAGSTVSLTATPAPGYAFAGWSGDASGSANPLSLIMDRNKAVTATFTATTAQQQVVSFTLVNSHTEQDHFQLEDGATVNVSSLSSTKLNVRANTSPGAVGSVKLELSGTQSRTYTDNAAPYALFGDDGRGNYYFGNWNPPANGTYTLRATPYSQANGGGTAGIPLTITFHIVSESFAGSNSARLEQAELQTEEFKVYPNPFTNKATLDFSIQEAGDYTVTLYDVKGMVVTKLHEGNASSSKLNKLEVDGANLPKGLYFIKLQTQSKTKTLKLMLDK</sequence>
<feature type="compositionally biased region" description="Low complexity" evidence="1">
    <location>
        <begin position="618"/>
        <end position="627"/>
    </location>
</feature>
<name>A0A1N7AZI6_9BACT</name>
<feature type="region of interest" description="Disordered" evidence="1">
    <location>
        <begin position="615"/>
        <end position="639"/>
    </location>
</feature>
<evidence type="ECO:0000256" key="2">
    <source>
        <dbReference type="SAM" id="SignalP"/>
    </source>
</evidence>
<reference evidence="5" key="1">
    <citation type="submission" date="2017-01" db="EMBL/GenBank/DDBJ databases">
        <authorList>
            <person name="Varghese N."/>
            <person name="Submissions S."/>
        </authorList>
    </citation>
    <scope>NUCLEOTIDE SEQUENCE [LARGE SCALE GENOMIC DNA]</scope>
    <source>
        <strain evidence="5">DM9</strain>
    </source>
</reference>
<dbReference type="InterPro" id="IPR044060">
    <property type="entry name" value="Bacterial_rp_domain"/>
</dbReference>
<dbReference type="Pfam" id="PF18962">
    <property type="entry name" value="Por_Secre_tail"/>
    <property type="match status" value="1"/>
</dbReference>
<dbReference type="AlphaFoldDB" id="A0A1N7AZI6"/>
<organism evidence="4 5">
    <name type="scientific">Pontibacter lucknowensis</name>
    <dbReference type="NCBI Taxonomy" id="1077936"/>
    <lineage>
        <taxon>Bacteria</taxon>
        <taxon>Pseudomonadati</taxon>
        <taxon>Bacteroidota</taxon>
        <taxon>Cytophagia</taxon>
        <taxon>Cytophagales</taxon>
        <taxon>Hymenobacteraceae</taxon>
        <taxon>Pontibacter</taxon>
    </lineage>
</organism>
<dbReference type="InterPro" id="IPR036116">
    <property type="entry name" value="FN3_sf"/>
</dbReference>
<dbReference type="PROSITE" id="PS50853">
    <property type="entry name" value="FN3"/>
    <property type="match status" value="1"/>
</dbReference>
<dbReference type="Pfam" id="PF18998">
    <property type="entry name" value="Flg_new_2"/>
    <property type="match status" value="1"/>
</dbReference>
<gene>
    <name evidence="4" type="ORF">SAMN05421545_3699</name>
</gene>
<dbReference type="InterPro" id="IPR013783">
    <property type="entry name" value="Ig-like_fold"/>
</dbReference>
<evidence type="ECO:0000313" key="5">
    <source>
        <dbReference type="Proteomes" id="UP000185924"/>
    </source>
</evidence>
<feature type="signal peptide" evidence="2">
    <location>
        <begin position="1"/>
        <end position="23"/>
    </location>
</feature>
<accession>A0A1N7AZI6</accession>
<dbReference type="SUPFAM" id="SSF49265">
    <property type="entry name" value="Fibronectin type III"/>
    <property type="match status" value="1"/>
</dbReference>
<keyword evidence="2" id="KW-0732">Signal</keyword>
<evidence type="ECO:0000313" key="4">
    <source>
        <dbReference type="EMBL" id="SIR44505.1"/>
    </source>
</evidence>
<feature type="chain" id="PRO_5013315043" evidence="2">
    <location>
        <begin position="24"/>
        <end position="911"/>
    </location>
</feature>
<dbReference type="InterPro" id="IPR003961">
    <property type="entry name" value="FN3_dom"/>
</dbReference>
<feature type="domain" description="Fibronectin type-III" evidence="3">
    <location>
        <begin position="391"/>
        <end position="482"/>
    </location>
</feature>
<protein>
    <submittedName>
        <fullName evidence="4">Listeria/Bacterioides repeat-containing protein/Por secretion system C-terminal sorting domain-containing protein</fullName>
    </submittedName>
</protein>
<evidence type="ECO:0000259" key="3">
    <source>
        <dbReference type="PROSITE" id="PS50853"/>
    </source>
</evidence>
<proteinExistence type="predicted"/>
<dbReference type="Proteomes" id="UP000185924">
    <property type="component" value="Unassembled WGS sequence"/>
</dbReference>
<feature type="compositionally biased region" description="Polar residues" evidence="1">
    <location>
        <begin position="628"/>
        <end position="639"/>
    </location>
</feature>